<keyword evidence="2" id="KW-1133">Transmembrane helix</keyword>
<keyword evidence="2" id="KW-0472">Membrane</keyword>
<evidence type="ECO:0000256" key="2">
    <source>
        <dbReference type="SAM" id="Phobius"/>
    </source>
</evidence>
<proteinExistence type="predicted"/>
<protein>
    <recommendedName>
        <fullName evidence="3">Toxin VasX N-terminal region domain-containing protein</fullName>
    </recommendedName>
</protein>
<evidence type="ECO:0000256" key="1">
    <source>
        <dbReference type="SAM" id="MobiDB-lite"/>
    </source>
</evidence>
<dbReference type="OrthoDB" id="8664525at2"/>
<dbReference type="EMBL" id="SMBT01000014">
    <property type="protein sequence ID" value="TCU82683.1"/>
    <property type="molecule type" value="Genomic_DNA"/>
</dbReference>
<dbReference type="AlphaFoldDB" id="A0A377Q7L0"/>
<evidence type="ECO:0000313" key="4">
    <source>
        <dbReference type="EMBL" id="STQ89831.1"/>
    </source>
</evidence>
<name>A0A377Q7L0_9NEIS</name>
<feature type="compositionally biased region" description="Basic and acidic residues" evidence="1">
    <location>
        <begin position="932"/>
        <end position="941"/>
    </location>
</feature>
<feature type="transmembrane region" description="Helical" evidence="2">
    <location>
        <begin position="823"/>
        <end position="843"/>
    </location>
</feature>
<feature type="transmembrane region" description="Helical" evidence="2">
    <location>
        <begin position="785"/>
        <end position="802"/>
    </location>
</feature>
<dbReference type="InterPro" id="IPR048126">
    <property type="entry name" value="Toxin_VasX"/>
</dbReference>
<keyword evidence="7" id="KW-1185">Reference proteome</keyword>
<evidence type="ECO:0000313" key="7">
    <source>
        <dbReference type="Proteomes" id="UP000295794"/>
    </source>
</evidence>
<organism evidence="4 6">
    <name type="scientific">Iodobacter fluviatilis</name>
    <dbReference type="NCBI Taxonomy" id="537"/>
    <lineage>
        <taxon>Bacteria</taxon>
        <taxon>Pseudomonadati</taxon>
        <taxon>Pseudomonadota</taxon>
        <taxon>Betaproteobacteria</taxon>
        <taxon>Neisseriales</taxon>
        <taxon>Chitinibacteraceae</taxon>
        <taxon>Iodobacter</taxon>
    </lineage>
</organism>
<keyword evidence="2" id="KW-0812">Transmembrane</keyword>
<feature type="transmembrane region" description="Helical" evidence="2">
    <location>
        <begin position="858"/>
        <end position="882"/>
    </location>
</feature>
<evidence type="ECO:0000313" key="6">
    <source>
        <dbReference type="Proteomes" id="UP000255108"/>
    </source>
</evidence>
<reference evidence="4 6" key="1">
    <citation type="submission" date="2018-06" db="EMBL/GenBank/DDBJ databases">
        <authorList>
            <consortium name="Pathogen Informatics"/>
            <person name="Doyle S."/>
        </authorList>
    </citation>
    <scope>NUCLEOTIDE SEQUENCE [LARGE SCALE GENOMIC DNA]</scope>
    <source>
        <strain evidence="4 6">NCTC11159</strain>
    </source>
</reference>
<dbReference type="RefSeq" id="WP_115226236.1">
    <property type="nucleotide sequence ID" value="NZ_CAWOLO010000014.1"/>
</dbReference>
<dbReference type="Proteomes" id="UP000255108">
    <property type="component" value="Unassembled WGS sequence"/>
</dbReference>
<evidence type="ECO:0000313" key="5">
    <source>
        <dbReference type="EMBL" id="TCU82683.1"/>
    </source>
</evidence>
<dbReference type="CDD" id="cd20707">
    <property type="entry name" value="MIX_III"/>
    <property type="match status" value="1"/>
</dbReference>
<accession>A0A377Q7L0</accession>
<dbReference type="NCBIfam" id="NF041559">
    <property type="entry name" value="BTH_I2691_fam"/>
    <property type="match status" value="1"/>
</dbReference>
<dbReference type="Proteomes" id="UP000295794">
    <property type="component" value="Unassembled WGS sequence"/>
</dbReference>
<dbReference type="Pfam" id="PF20249">
    <property type="entry name" value="VasX_N"/>
    <property type="match status" value="1"/>
</dbReference>
<dbReference type="InterPro" id="IPR046864">
    <property type="entry name" value="VasX_N"/>
</dbReference>
<reference evidence="5 7" key="2">
    <citation type="submission" date="2019-03" db="EMBL/GenBank/DDBJ databases">
        <title>Genomic Encyclopedia of Type Strains, Phase IV (KMG-IV): sequencing the most valuable type-strain genomes for metagenomic binning, comparative biology and taxonomic classification.</title>
        <authorList>
            <person name="Goeker M."/>
        </authorList>
    </citation>
    <scope>NUCLEOTIDE SEQUENCE [LARGE SCALE GENOMIC DNA]</scope>
    <source>
        <strain evidence="5 7">DSM 3764</strain>
    </source>
</reference>
<feature type="region of interest" description="Disordered" evidence="1">
    <location>
        <begin position="922"/>
        <end position="961"/>
    </location>
</feature>
<evidence type="ECO:0000259" key="3">
    <source>
        <dbReference type="Pfam" id="PF20249"/>
    </source>
</evidence>
<sequence length="961" mass="104758">MTDTCRACEKSGLPILLVRPSVIANKADLQPPGSAKLLSHAIAQKAAQLATPKQSRYVLRTLRRGYLYVFYETPPAGKKDGWDIYRITPEGALYSASHPSFYLAEPFSCDKPGHLHKVRLLTIPQAHKTGKIWLAYSANLWNDKLKKTNQANPKVMQCLDVKAYLDSGKAPDNAFVAKAESPGKFVAEYALRYISPGKDADPYFPFKAEAGALDQLNGHMQQLGNMHPKTKDKGLVFALPDPVAVSAELNHLRMRALVKKSEVAVTYSRGVLCSGFLLGVKNCIGEDHYKKTGTTLFDGAQRRIGPMNKALYDKNKLNPSFRPSLKDTIWKPTHAGQPVTPASMGEVYQLEDDELRKSKANERTQTDWAKLSTFFDEPKRAQFMLEYDTKMAEMDQIITLYDDDYAAASQKNVTDCFALHFDENDPNDPKQTHHSAGTCYSEEAFHVYGGGSMGPSSAELAYQQALKKITEQDAVMLRAQFSNQKSLFEYVAEDNQAKSYNLLKDLIMPQLSAKFSWMNEAVFGFHQGISTALIGGAVGYASQHNSFKTVERKLLSMALLGQNLEHILASVRDKTKIKPRPVLASVFLPFDEAIALLASKRYTPSKKLMNSMRKQSLIELHVLTDTDKLKQASQSAAALKDAEKVTLNISKLNLSAEGLAGIQKVSAEDFGKMFAQQSHVAETAKEALYNLKENSWRGSKAVFIKAEGRIAIGFLSLQMLGLNGSLQSLAAASPEDQKALRDAWFGIASNGLGTVGATGELAGIAAAQFAKHGALTMVLKTVGGVAGWGALLVDAAQAFTFAGERFKRNDMNSSFAWGSTSALYGLGGFSGMAATGEIVIIWLRTGKLVSAAAATTEGGIAILGLSLTGWALVLMGLGVLLYSGSAMLTPTALQDWAEDCYFGKANRFNSSAEEEKALFKALKKSSQTESEPQIKYEEKKPSAANKSSPVNKSAPASIKYP</sequence>
<gene>
    <name evidence="5" type="ORF">EV682_11455</name>
    <name evidence="4" type="ORF">NCTC11159_00882</name>
</gene>
<dbReference type="EMBL" id="UGHR01000001">
    <property type="protein sequence ID" value="STQ89831.1"/>
    <property type="molecule type" value="Genomic_DNA"/>
</dbReference>
<feature type="domain" description="Toxin VasX N-terminal region" evidence="3">
    <location>
        <begin position="5"/>
        <end position="163"/>
    </location>
</feature>